<dbReference type="Proteomes" id="UP000198367">
    <property type="component" value="Chromosome"/>
</dbReference>
<keyword evidence="2" id="KW-1185">Reference proteome</keyword>
<gene>
    <name evidence="1" type="ORF">CF168_09570</name>
</gene>
<sequence>MIKLHQMQDVINLFDGIKAEAQLPAQYYECSRYIRWSEFDAMQVYELDFEPYLTIAATCDMRFFTLHQSQHRLYLAHCNYAGHAPRWEARPITLSQLTDTALMTKLMQNHAYQLGLNINLDLDYPV</sequence>
<dbReference type="KEGG" id="sbj:CF168_09570"/>
<name>A0A220USY8_9GAMM</name>
<dbReference type="RefSeq" id="WP_089068944.1">
    <property type="nucleotide sequence ID" value="NZ_CP022358.1"/>
</dbReference>
<accession>A0A220USY8</accession>
<protein>
    <submittedName>
        <fullName evidence="1">Uncharacterized protein</fullName>
    </submittedName>
</protein>
<reference evidence="1 2" key="1">
    <citation type="submission" date="2017-07" db="EMBL/GenBank/DDBJ databases">
        <title>Phenotypical and genomic characterization of a clinical isolate of Shewanella bicestrii sp. nov. producing an extended-spectrum beta-lactamase and a new oxacillinase variant.</title>
        <authorList>
            <person name="Jousset A.B."/>
            <person name="Bonnin R.A."/>
            <person name="Girlich D."/>
            <person name="Dabos L."/>
            <person name="Potron A."/>
            <person name="Dortet L."/>
            <person name="Glaser P."/>
            <person name="Naas T."/>
        </authorList>
    </citation>
    <scope>NUCLEOTIDE SEQUENCE [LARGE SCALE GENOMIC DNA]</scope>
    <source>
        <strain evidence="1 2">JAB-1</strain>
    </source>
</reference>
<organism evidence="1 2">
    <name type="scientific">Shewanella bicestrii</name>
    <dbReference type="NCBI Taxonomy" id="2018305"/>
    <lineage>
        <taxon>Bacteria</taxon>
        <taxon>Pseudomonadati</taxon>
        <taxon>Pseudomonadota</taxon>
        <taxon>Gammaproteobacteria</taxon>
        <taxon>Alteromonadales</taxon>
        <taxon>Shewanellaceae</taxon>
        <taxon>Shewanella</taxon>
    </lineage>
</organism>
<dbReference type="EMBL" id="CP022358">
    <property type="protein sequence ID" value="ASK71259.1"/>
    <property type="molecule type" value="Genomic_DNA"/>
</dbReference>
<evidence type="ECO:0000313" key="1">
    <source>
        <dbReference type="EMBL" id="ASK71259.1"/>
    </source>
</evidence>
<proteinExistence type="predicted"/>
<evidence type="ECO:0000313" key="2">
    <source>
        <dbReference type="Proteomes" id="UP000198367"/>
    </source>
</evidence>
<dbReference type="AlphaFoldDB" id="A0A220USY8"/>